<gene>
    <name evidence="9" type="ORF">SAMN02745221_00200</name>
</gene>
<comment type="similarity">
    <text evidence="2">Belongs to the amino acid-polyamine-organocation (APC) superfamily. Spore germination protein (SGP) (TC 2.A.3.9) family.</text>
</comment>
<dbReference type="GO" id="GO:0009847">
    <property type="term" value="P:spore germination"/>
    <property type="evidence" value="ECO:0007669"/>
    <property type="project" value="InterPro"/>
</dbReference>
<evidence type="ECO:0000256" key="3">
    <source>
        <dbReference type="ARBA" id="ARBA00022448"/>
    </source>
</evidence>
<evidence type="ECO:0000256" key="6">
    <source>
        <dbReference type="ARBA" id="ARBA00022989"/>
    </source>
</evidence>
<evidence type="ECO:0000313" key="10">
    <source>
        <dbReference type="Proteomes" id="UP000242329"/>
    </source>
</evidence>
<organism evidence="9 10">
    <name type="scientific">Thermosyntropha lipolytica DSM 11003</name>
    <dbReference type="NCBI Taxonomy" id="1123382"/>
    <lineage>
        <taxon>Bacteria</taxon>
        <taxon>Bacillati</taxon>
        <taxon>Bacillota</taxon>
        <taxon>Clostridia</taxon>
        <taxon>Eubacteriales</taxon>
        <taxon>Syntrophomonadaceae</taxon>
        <taxon>Thermosyntropha</taxon>
    </lineage>
</organism>
<dbReference type="STRING" id="1123382.SAMN02745221_00200"/>
<evidence type="ECO:0000256" key="7">
    <source>
        <dbReference type="ARBA" id="ARBA00023136"/>
    </source>
</evidence>
<keyword evidence="6 8" id="KW-1133">Transmembrane helix</keyword>
<feature type="transmembrane region" description="Helical" evidence="8">
    <location>
        <begin position="105"/>
        <end position="130"/>
    </location>
</feature>
<dbReference type="InterPro" id="IPR004761">
    <property type="entry name" value="Spore_GerAB"/>
</dbReference>
<evidence type="ECO:0000256" key="1">
    <source>
        <dbReference type="ARBA" id="ARBA00004141"/>
    </source>
</evidence>
<name>A0A1M5JRH3_9FIRM</name>
<feature type="transmembrane region" description="Helical" evidence="8">
    <location>
        <begin position="301"/>
        <end position="317"/>
    </location>
</feature>
<keyword evidence="4" id="KW-0309">Germination</keyword>
<dbReference type="Pfam" id="PF03845">
    <property type="entry name" value="Spore_permease"/>
    <property type="match status" value="1"/>
</dbReference>
<sequence length="367" mass="40644">MAKDIINSNQFGILLLFLILGSAFIFVPEGIAGRDCWAASLIASLTGLYIISLTVNLQNRFPGLSIIEISTQVLGKPLGLALSLIYSWVVFLVGTLYMYDMLVLMVIIFPGLAETLLVILLIAASSYVLYRGINSLARLGEILLWIIIPLVLAAITVPFFTVANLQSLTPILASFKPVLAGVVFGSNWPYGEISLMAMLLPFVADLSKNKKTIYIWFFIGVIILVIRSLLVVAALGQELMGIVRFPLYEVLLLIRFSTFQRIELFFFIMWSITNFMAIILSHQSFVLCLKSLFSLKDYKTVIIPAGLCIAIFTLVMFPSDIEFMSVESFAAPFHNLPVHVLYPTLVWLAARFKAQSLSPGLSPGKQA</sequence>
<dbReference type="AlphaFoldDB" id="A0A1M5JRH3"/>
<dbReference type="PANTHER" id="PTHR34975">
    <property type="entry name" value="SPORE GERMINATION PROTEIN A2"/>
    <property type="match status" value="1"/>
</dbReference>
<dbReference type="Proteomes" id="UP000242329">
    <property type="component" value="Unassembled WGS sequence"/>
</dbReference>
<keyword evidence="5 8" id="KW-0812">Transmembrane</keyword>
<feature type="transmembrane region" description="Helical" evidence="8">
    <location>
        <begin position="264"/>
        <end position="289"/>
    </location>
</feature>
<evidence type="ECO:0000256" key="2">
    <source>
        <dbReference type="ARBA" id="ARBA00007998"/>
    </source>
</evidence>
<evidence type="ECO:0000256" key="8">
    <source>
        <dbReference type="SAM" id="Phobius"/>
    </source>
</evidence>
<feature type="transmembrane region" description="Helical" evidence="8">
    <location>
        <begin position="188"/>
        <end position="206"/>
    </location>
</feature>
<evidence type="ECO:0000256" key="4">
    <source>
        <dbReference type="ARBA" id="ARBA00022544"/>
    </source>
</evidence>
<feature type="transmembrane region" description="Helical" evidence="8">
    <location>
        <begin position="142"/>
        <end position="168"/>
    </location>
</feature>
<dbReference type="OrthoDB" id="1675410at2"/>
<dbReference type="GO" id="GO:0016020">
    <property type="term" value="C:membrane"/>
    <property type="evidence" value="ECO:0007669"/>
    <property type="project" value="UniProtKB-SubCell"/>
</dbReference>
<protein>
    <submittedName>
        <fullName evidence="9">Spore germination protein (Amino acid permease)</fullName>
    </submittedName>
</protein>
<evidence type="ECO:0000256" key="5">
    <source>
        <dbReference type="ARBA" id="ARBA00022692"/>
    </source>
</evidence>
<keyword evidence="10" id="KW-1185">Reference proteome</keyword>
<dbReference type="EMBL" id="FQWY01000003">
    <property type="protein sequence ID" value="SHG43192.1"/>
    <property type="molecule type" value="Genomic_DNA"/>
</dbReference>
<keyword evidence="7 8" id="KW-0472">Membrane</keyword>
<comment type="subcellular location">
    <subcellularLocation>
        <location evidence="1">Membrane</location>
        <topology evidence="1">Multi-pass membrane protein</topology>
    </subcellularLocation>
</comment>
<accession>A0A1M5JRH3</accession>
<dbReference type="PANTHER" id="PTHR34975:SF2">
    <property type="entry name" value="SPORE GERMINATION PROTEIN A2"/>
    <property type="match status" value="1"/>
</dbReference>
<evidence type="ECO:0000313" key="9">
    <source>
        <dbReference type="EMBL" id="SHG43192.1"/>
    </source>
</evidence>
<dbReference type="RefSeq" id="WP_073089051.1">
    <property type="nucleotide sequence ID" value="NZ_FQWY01000003.1"/>
</dbReference>
<proteinExistence type="inferred from homology"/>
<feature type="transmembrane region" description="Helical" evidence="8">
    <location>
        <begin position="78"/>
        <end position="99"/>
    </location>
</feature>
<dbReference type="NCBIfam" id="TIGR00912">
    <property type="entry name" value="2A0309"/>
    <property type="match status" value="1"/>
</dbReference>
<feature type="transmembrane region" description="Helical" evidence="8">
    <location>
        <begin position="37"/>
        <end position="57"/>
    </location>
</feature>
<feature type="transmembrane region" description="Helical" evidence="8">
    <location>
        <begin position="12"/>
        <end position="31"/>
    </location>
</feature>
<keyword evidence="3" id="KW-0813">Transport</keyword>
<feature type="transmembrane region" description="Helical" evidence="8">
    <location>
        <begin position="213"/>
        <end position="236"/>
    </location>
</feature>
<reference evidence="10" key="1">
    <citation type="submission" date="2016-11" db="EMBL/GenBank/DDBJ databases">
        <authorList>
            <person name="Varghese N."/>
            <person name="Submissions S."/>
        </authorList>
    </citation>
    <scope>NUCLEOTIDE SEQUENCE [LARGE SCALE GENOMIC DNA]</scope>
    <source>
        <strain evidence="10">DSM 11003</strain>
    </source>
</reference>